<dbReference type="Pfam" id="PF22335">
    <property type="entry name" value="Cas10-Cmr2_palm2"/>
    <property type="match status" value="1"/>
</dbReference>
<feature type="domain" description="GGDEF" evidence="3">
    <location>
        <begin position="354"/>
        <end position="489"/>
    </location>
</feature>
<dbReference type="AlphaFoldDB" id="A0A839HHP1"/>
<dbReference type="InterPro" id="IPR054767">
    <property type="entry name" value="Cas10-Cmr2_palm2"/>
</dbReference>
<dbReference type="Proteomes" id="UP000548632">
    <property type="component" value="Unassembled WGS sequence"/>
</dbReference>
<dbReference type="EMBL" id="JABVCQ010000023">
    <property type="protein sequence ID" value="MBB1126676.1"/>
    <property type="molecule type" value="Genomic_DNA"/>
</dbReference>
<dbReference type="InterPro" id="IPR013407">
    <property type="entry name" value="CRISPR-assoc_prot_Cmr2"/>
</dbReference>
<comment type="caution">
    <text evidence="4">The sequence shown here is derived from an EMBL/GenBank/DDBJ whole genome shotgun (WGS) entry which is preliminary data.</text>
</comment>
<evidence type="ECO:0000256" key="2">
    <source>
        <dbReference type="ARBA" id="ARBA00023118"/>
    </source>
</evidence>
<name>A0A839HHP1_9GAMM</name>
<dbReference type="InterPro" id="IPR043128">
    <property type="entry name" value="Rev_trsase/Diguanyl_cyclase"/>
</dbReference>
<accession>A0A839HHP1</accession>
<dbReference type="PROSITE" id="PS50887">
    <property type="entry name" value="GGDEF"/>
    <property type="match status" value="1"/>
</dbReference>
<dbReference type="Pfam" id="PF12469">
    <property type="entry name" value="Cmr2_N"/>
    <property type="match status" value="1"/>
</dbReference>
<dbReference type="Gene3D" id="3.30.70.270">
    <property type="match status" value="1"/>
</dbReference>
<keyword evidence="1" id="KW-0547">Nucleotide-binding</keyword>
<gene>
    <name evidence="4" type="primary">cas10</name>
    <name evidence="4" type="ORF">HUK38_10610</name>
</gene>
<dbReference type="NCBIfam" id="TIGR02577">
    <property type="entry name" value="cas_TM1794_Cmr2"/>
    <property type="match status" value="1"/>
</dbReference>
<evidence type="ECO:0000256" key="1">
    <source>
        <dbReference type="ARBA" id="ARBA00022741"/>
    </source>
</evidence>
<evidence type="ECO:0000313" key="4">
    <source>
        <dbReference type="EMBL" id="MBB1126676.1"/>
    </source>
</evidence>
<protein>
    <submittedName>
        <fullName evidence="4">Type III-B CRISPR-associated protein Cas10/Cmr2</fullName>
    </submittedName>
</protein>
<organism evidence="4 5">
    <name type="scientific">Thiospirillum jenense</name>
    <dbReference type="NCBI Taxonomy" id="1653858"/>
    <lineage>
        <taxon>Bacteria</taxon>
        <taxon>Pseudomonadati</taxon>
        <taxon>Pseudomonadota</taxon>
        <taxon>Gammaproteobacteria</taxon>
        <taxon>Chromatiales</taxon>
        <taxon>Chromatiaceae</taxon>
        <taxon>Thiospirillum</taxon>
    </lineage>
</organism>
<dbReference type="InterPro" id="IPR038242">
    <property type="entry name" value="Cmr2_N"/>
</dbReference>
<keyword evidence="2" id="KW-0051">Antiviral defense</keyword>
<dbReference type="GO" id="GO:0051607">
    <property type="term" value="P:defense response to virus"/>
    <property type="evidence" value="ECO:0007669"/>
    <property type="project" value="UniProtKB-KW"/>
</dbReference>
<keyword evidence="5" id="KW-1185">Reference proteome</keyword>
<reference evidence="4 5" key="1">
    <citation type="journal article" date="2020" name="Arch. Microbiol.">
        <title>The genome sequence of the giant phototrophic gammaproteobacterium Thiospirillum jenense gives insight into its physiological properties and phylogenetic relationships.</title>
        <authorList>
            <person name="Imhoff J.F."/>
            <person name="Meyer T.E."/>
            <person name="Kyndt J.A."/>
        </authorList>
    </citation>
    <scope>NUCLEOTIDE SEQUENCE [LARGE SCALE GENOMIC DNA]</scope>
    <source>
        <strain evidence="4 5">DSM 216</strain>
    </source>
</reference>
<evidence type="ECO:0000313" key="5">
    <source>
        <dbReference type="Proteomes" id="UP000548632"/>
    </source>
</evidence>
<dbReference type="Gene3D" id="3.30.70.2220">
    <property type="entry name" value="CRISPR-Cas system, Cmr2 subunit, D1 domain, cysteine cluster"/>
    <property type="match status" value="1"/>
</dbReference>
<proteinExistence type="predicted"/>
<dbReference type="InterPro" id="IPR000160">
    <property type="entry name" value="GGDEF_dom"/>
</dbReference>
<dbReference type="GO" id="GO:0000166">
    <property type="term" value="F:nucleotide binding"/>
    <property type="evidence" value="ECO:0007669"/>
    <property type="project" value="UniProtKB-KW"/>
</dbReference>
<sequence length="643" mass="71854">MSESTTFHFTLGPVQGFVSQARRTRDFWAGSFLLSWLAGAAMVAVKEQKGKIDFPSPNDNYLEWLIGKGTGKPPRQGCIPNRFKAIEAKVPSGFKPLLIEEAVRTAWWALAESIWERDLKRYLNEPAELECTRAIWERQCEHFWEIAWVLGDDNNLLDRRKNWRTQLSPEEAGVKCSMMAGWQELSGAIAPTDSHLNTFWQPLRERFITDFDNDEALCAIAFIKRRFVTGFADLRVEMPNHLNQWTLHGWKVNGQMPSTADLAAAHWVAQLKDSDPNALEQLRTATEELLGESDGGLGKLKCVGETGTESLKYLHSSALFEHVLDNKKLCPDRHKVIAVKKAIKELGQKTLPSPFYAILLMDGDSLGQLLQSKIEDAPKKISNALNKFTAAVPDIVDKHNGFLIYAGGDDVLALFPMEDALKGAAAIRVCYLAAFQKAFGKSGYSTISAAITFAHVKTPLTRLLHNSHRLLDEIAKDATGRDALAVRVEKGSGEVLQWARPWECALLPNSDKTLVIEDIAEKFKKTSAPTGSEDVAFSNKFFYKIREQFAFINPSEGQTDSVFNEDVAVSLLAVDYLASGVNDGRRNKLKIADAEALIKPLLEQCRPVSRYKENCEIKFNKSNRLEPDGALLIRFLAQKGVEK</sequence>
<dbReference type="RefSeq" id="WP_182584303.1">
    <property type="nucleotide sequence ID" value="NZ_JABVCQ010000023.1"/>
</dbReference>
<evidence type="ECO:0000259" key="3">
    <source>
        <dbReference type="PROSITE" id="PS50887"/>
    </source>
</evidence>
<dbReference type="InterPro" id="IPR024615">
    <property type="entry name" value="CRISPR-assoc_Cmr2_N"/>
</dbReference>